<dbReference type="GO" id="GO:0005762">
    <property type="term" value="C:mitochondrial large ribosomal subunit"/>
    <property type="evidence" value="ECO:0007669"/>
    <property type="project" value="TreeGrafter"/>
</dbReference>
<evidence type="ECO:0000256" key="3">
    <source>
        <dbReference type="ARBA" id="ARBA00022980"/>
    </source>
</evidence>
<dbReference type="PANTHER" id="PTHR28595">
    <property type="entry name" value="39S RIBOSOMAL PROTEIN L54, MITOCHONDRIAL"/>
    <property type="match status" value="1"/>
</dbReference>
<dbReference type="AlphaFoldDB" id="A0A1Y2GNE5"/>
<dbReference type="InterPro" id="IPR013870">
    <property type="entry name" value="Ribosomal_mL54"/>
</dbReference>
<dbReference type="Proteomes" id="UP000193648">
    <property type="component" value="Unassembled WGS sequence"/>
</dbReference>
<dbReference type="InParanoid" id="A0A1Y2GNE5"/>
<organism evidence="8 9">
    <name type="scientific">Lobosporangium transversale</name>
    <dbReference type="NCBI Taxonomy" id="64571"/>
    <lineage>
        <taxon>Eukaryota</taxon>
        <taxon>Fungi</taxon>
        <taxon>Fungi incertae sedis</taxon>
        <taxon>Mucoromycota</taxon>
        <taxon>Mortierellomycotina</taxon>
        <taxon>Mortierellomycetes</taxon>
        <taxon>Mortierellales</taxon>
        <taxon>Mortierellaceae</taxon>
        <taxon>Lobosporangium</taxon>
    </lineage>
</organism>
<proteinExistence type="inferred from homology"/>
<dbReference type="FunCoup" id="A0A1Y2GNE5">
    <property type="interactions" value="33"/>
</dbReference>
<reference evidence="8 9" key="1">
    <citation type="submission" date="2016-07" db="EMBL/GenBank/DDBJ databases">
        <title>Pervasive Adenine N6-methylation of Active Genes in Fungi.</title>
        <authorList>
            <consortium name="DOE Joint Genome Institute"/>
            <person name="Mondo S.J."/>
            <person name="Dannebaum R.O."/>
            <person name="Kuo R.C."/>
            <person name="Labutti K."/>
            <person name="Haridas S."/>
            <person name="Kuo A."/>
            <person name="Salamov A."/>
            <person name="Ahrendt S.R."/>
            <person name="Lipzen A."/>
            <person name="Sullivan W."/>
            <person name="Andreopoulos W.B."/>
            <person name="Clum A."/>
            <person name="Lindquist E."/>
            <person name="Daum C."/>
            <person name="Ramamoorthy G.K."/>
            <person name="Gryganskyi A."/>
            <person name="Culley D."/>
            <person name="Magnuson J.K."/>
            <person name="James T.Y."/>
            <person name="O'Malley M.A."/>
            <person name="Stajich J.E."/>
            <person name="Spatafora J.W."/>
            <person name="Visel A."/>
            <person name="Grigoriev I.V."/>
        </authorList>
    </citation>
    <scope>NUCLEOTIDE SEQUENCE [LARGE SCALE GENOMIC DNA]</scope>
    <source>
        <strain evidence="8 9">NRRL 3116</strain>
    </source>
</reference>
<comment type="subcellular location">
    <subcellularLocation>
        <location evidence="1">Mitochondrion</location>
    </subcellularLocation>
</comment>
<dbReference type="Pfam" id="PF08561">
    <property type="entry name" value="Ribosomal_L37"/>
    <property type="match status" value="1"/>
</dbReference>
<dbReference type="RefSeq" id="XP_021881636.1">
    <property type="nucleotide sequence ID" value="XM_022024056.1"/>
</dbReference>
<keyword evidence="2" id="KW-0809">Transit peptide</keyword>
<evidence type="ECO:0000256" key="2">
    <source>
        <dbReference type="ARBA" id="ARBA00022946"/>
    </source>
</evidence>
<comment type="caution">
    <text evidence="8">The sequence shown here is derived from an EMBL/GenBank/DDBJ whole genome shotgun (WGS) entry which is preliminary data.</text>
</comment>
<gene>
    <name evidence="8" type="ORF">BCR41DRAFT_352987</name>
</gene>
<protein>
    <recommendedName>
        <fullName evidence="7">Large ribosomal subunit protein mL54</fullName>
    </recommendedName>
</protein>
<evidence type="ECO:0000313" key="8">
    <source>
        <dbReference type="EMBL" id="ORZ16701.1"/>
    </source>
</evidence>
<evidence type="ECO:0000256" key="4">
    <source>
        <dbReference type="ARBA" id="ARBA00023128"/>
    </source>
</evidence>
<dbReference type="PANTHER" id="PTHR28595:SF1">
    <property type="entry name" value="LARGE RIBOSOMAL SUBUNIT PROTEIN ML54"/>
    <property type="match status" value="1"/>
</dbReference>
<sequence length="124" mass="13835">MLLSMSTMASSAIRTASKQCQVRWIQVSDRALNVKGESSSAAPKAKRTVISSAPEGAVLKGINYMKDGKDPTALADSAYPEWLWDIIDPEVRAARLADPLDKKHHKEVRRQKIKADNFIRDRKT</sequence>
<dbReference type="STRING" id="64571.A0A1Y2GNE5"/>
<comment type="similarity">
    <text evidence="6">Belongs to the mitochondrion-specific ribosomal protein mL54 family.</text>
</comment>
<accession>A0A1Y2GNE5</accession>
<keyword evidence="3 8" id="KW-0689">Ribosomal protein</keyword>
<keyword evidence="4" id="KW-0496">Mitochondrion</keyword>
<evidence type="ECO:0000256" key="5">
    <source>
        <dbReference type="ARBA" id="ARBA00023274"/>
    </source>
</evidence>
<dbReference type="GeneID" id="33565900"/>
<evidence type="ECO:0000256" key="1">
    <source>
        <dbReference type="ARBA" id="ARBA00004173"/>
    </source>
</evidence>
<dbReference type="OrthoDB" id="10252718at2759"/>
<keyword evidence="5" id="KW-0687">Ribonucleoprotein</keyword>
<dbReference type="EMBL" id="MCFF01000017">
    <property type="protein sequence ID" value="ORZ16701.1"/>
    <property type="molecule type" value="Genomic_DNA"/>
</dbReference>
<dbReference type="GO" id="GO:0003735">
    <property type="term" value="F:structural constituent of ribosome"/>
    <property type="evidence" value="ECO:0007669"/>
    <property type="project" value="TreeGrafter"/>
</dbReference>
<evidence type="ECO:0000313" key="9">
    <source>
        <dbReference type="Proteomes" id="UP000193648"/>
    </source>
</evidence>
<evidence type="ECO:0000256" key="6">
    <source>
        <dbReference type="ARBA" id="ARBA00033752"/>
    </source>
</evidence>
<evidence type="ECO:0000256" key="7">
    <source>
        <dbReference type="ARBA" id="ARBA00035179"/>
    </source>
</evidence>
<keyword evidence="9" id="KW-1185">Reference proteome</keyword>
<name>A0A1Y2GNE5_9FUNG</name>